<keyword evidence="1" id="KW-0812">Transmembrane</keyword>
<dbReference type="Proteomes" id="UP000664417">
    <property type="component" value="Unassembled WGS sequence"/>
</dbReference>
<dbReference type="RefSeq" id="WP_207859878.1">
    <property type="nucleotide sequence ID" value="NZ_JAFREP010000014.1"/>
</dbReference>
<keyword evidence="3" id="KW-1185">Reference proteome</keyword>
<comment type="caution">
    <text evidence="2">The sequence shown here is derived from an EMBL/GenBank/DDBJ whole genome shotgun (WGS) entry which is preliminary data.</text>
</comment>
<evidence type="ECO:0000313" key="2">
    <source>
        <dbReference type="EMBL" id="MBO1319927.1"/>
    </source>
</evidence>
<sequence>MSGEETPKPLLEAVQEELNQGRLKRREHLKSIRAAAYESETVVEDWPTLRKNLTGHVFPKMHAWVKEIRAVVKPGQIRQLHKQRRALERLSGITWWHPRGAWLRARVLFYGLGLLGIGLFYLAVVLGGLTLIAMMVYRLISWWQDFF</sequence>
<dbReference type="EMBL" id="JAFREP010000014">
    <property type="protein sequence ID" value="MBO1319927.1"/>
    <property type="molecule type" value="Genomic_DNA"/>
</dbReference>
<accession>A0A8J7Q3K7</accession>
<proteinExistence type="predicted"/>
<evidence type="ECO:0000313" key="3">
    <source>
        <dbReference type="Proteomes" id="UP000664417"/>
    </source>
</evidence>
<protein>
    <submittedName>
        <fullName evidence="2">Uncharacterized protein</fullName>
    </submittedName>
</protein>
<keyword evidence="1" id="KW-0472">Membrane</keyword>
<evidence type="ECO:0000256" key="1">
    <source>
        <dbReference type="SAM" id="Phobius"/>
    </source>
</evidence>
<gene>
    <name evidence="2" type="ORF">J3U88_15730</name>
</gene>
<keyword evidence="1" id="KW-1133">Transmembrane helix</keyword>
<dbReference type="AlphaFoldDB" id="A0A8J7Q3K7"/>
<feature type="transmembrane region" description="Helical" evidence="1">
    <location>
        <begin position="107"/>
        <end position="140"/>
    </location>
</feature>
<reference evidence="2" key="1">
    <citation type="submission" date="2021-03" db="EMBL/GenBank/DDBJ databases">
        <authorList>
            <person name="Wang G."/>
        </authorList>
    </citation>
    <scope>NUCLEOTIDE SEQUENCE</scope>
    <source>
        <strain evidence="2">KCTC 12899</strain>
    </source>
</reference>
<name>A0A8J7Q3K7_9BACT</name>
<organism evidence="2 3">
    <name type="scientific">Acanthopleuribacter pedis</name>
    <dbReference type="NCBI Taxonomy" id="442870"/>
    <lineage>
        <taxon>Bacteria</taxon>
        <taxon>Pseudomonadati</taxon>
        <taxon>Acidobacteriota</taxon>
        <taxon>Holophagae</taxon>
        <taxon>Acanthopleuribacterales</taxon>
        <taxon>Acanthopleuribacteraceae</taxon>
        <taxon>Acanthopleuribacter</taxon>
    </lineage>
</organism>